<dbReference type="EMBL" id="JAJAPW010000003">
    <property type="protein sequence ID" value="MCB4799001.1"/>
    <property type="molecule type" value="Genomic_DNA"/>
</dbReference>
<dbReference type="InterPro" id="IPR001451">
    <property type="entry name" value="Hexapep"/>
</dbReference>
<dbReference type="PANTHER" id="PTHR23416">
    <property type="entry name" value="SIALIC ACID SYNTHASE-RELATED"/>
    <property type="match status" value="1"/>
</dbReference>
<evidence type="ECO:0000313" key="5">
    <source>
        <dbReference type="Proteomes" id="UP001139199"/>
    </source>
</evidence>
<dbReference type="PROSITE" id="PS00101">
    <property type="entry name" value="HEXAPEP_TRANSFERASES"/>
    <property type="match status" value="1"/>
</dbReference>
<dbReference type="GO" id="GO:0016746">
    <property type="term" value="F:acyltransferase activity"/>
    <property type="evidence" value="ECO:0007669"/>
    <property type="project" value="UniProtKB-KW"/>
</dbReference>
<reference evidence="4" key="1">
    <citation type="submission" date="2021-10" db="EMBL/GenBank/DDBJ databases">
        <title>Tamlana sargassums sp. nov., and Tamlana laminarinivorans sp. nov., two new bacteria isolated from the brown alga.</title>
        <authorList>
            <person name="Li J."/>
        </authorList>
    </citation>
    <scope>NUCLEOTIDE SEQUENCE</scope>
    <source>
        <strain evidence="4">PT2-4</strain>
    </source>
</reference>
<keyword evidence="2" id="KW-0677">Repeat</keyword>
<keyword evidence="3 4" id="KW-0012">Acyltransferase</keyword>
<dbReference type="Pfam" id="PF00132">
    <property type="entry name" value="Hexapep"/>
    <property type="match status" value="1"/>
</dbReference>
<protein>
    <submittedName>
        <fullName evidence="4">Acyltransferase</fullName>
    </submittedName>
</protein>
<dbReference type="CDD" id="cd04647">
    <property type="entry name" value="LbH_MAT_like"/>
    <property type="match status" value="1"/>
</dbReference>
<dbReference type="SUPFAM" id="SSF51161">
    <property type="entry name" value="Trimeric LpxA-like enzymes"/>
    <property type="match status" value="1"/>
</dbReference>
<evidence type="ECO:0000256" key="3">
    <source>
        <dbReference type="ARBA" id="ARBA00023315"/>
    </source>
</evidence>
<accession>A0A9X1L550</accession>
<comment type="caution">
    <text evidence="4">The sequence shown here is derived from an EMBL/GenBank/DDBJ whole genome shotgun (WGS) entry which is preliminary data.</text>
</comment>
<dbReference type="InterPro" id="IPR011004">
    <property type="entry name" value="Trimer_LpxA-like_sf"/>
</dbReference>
<name>A0A9X1L550_9FLAO</name>
<dbReference type="InterPro" id="IPR051159">
    <property type="entry name" value="Hexapeptide_acetyltransf"/>
</dbReference>
<evidence type="ECO:0000256" key="2">
    <source>
        <dbReference type="ARBA" id="ARBA00022737"/>
    </source>
</evidence>
<dbReference type="RefSeq" id="WP_226543513.1">
    <property type="nucleotide sequence ID" value="NZ_JAJAPW010000003.1"/>
</dbReference>
<sequence>MASISYLWKNRAKFSPTSISFYRAWGKRLFSLRELLKRNNRARKLRRKGASISEQAEIGEVNLSGRMKFLTVGGQTFIGRARIVVNNKVSIGKNVCINDGAEILTGGHDIFDPKWSLKRAEVQIDDYAWIGTGAMILAGVHVGRGAVIGARAVVTKSVKPGEIIVGNPGKPLSKIRDIEFDYSPCEFVAVNRAWLIG</sequence>
<dbReference type="AlphaFoldDB" id="A0A9X1L550"/>
<evidence type="ECO:0000256" key="1">
    <source>
        <dbReference type="ARBA" id="ARBA00022679"/>
    </source>
</evidence>
<dbReference type="InterPro" id="IPR018357">
    <property type="entry name" value="Hexapep_transf_CS"/>
</dbReference>
<dbReference type="Gene3D" id="2.160.10.10">
    <property type="entry name" value="Hexapeptide repeat proteins"/>
    <property type="match status" value="1"/>
</dbReference>
<evidence type="ECO:0000313" key="4">
    <source>
        <dbReference type="EMBL" id="MCB4799001.1"/>
    </source>
</evidence>
<organism evidence="4 5">
    <name type="scientific">Neotamlana laminarinivorans</name>
    <dbReference type="NCBI Taxonomy" id="2883124"/>
    <lineage>
        <taxon>Bacteria</taxon>
        <taxon>Pseudomonadati</taxon>
        <taxon>Bacteroidota</taxon>
        <taxon>Flavobacteriia</taxon>
        <taxon>Flavobacteriales</taxon>
        <taxon>Flavobacteriaceae</taxon>
        <taxon>Neotamlana</taxon>
    </lineage>
</organism>
<proteinExistence type="predicted"/>
<keyword evidence="5" id="KW-1185">Reference proteome</keyword>
<gene>
    <name evidence="4" type="ORF">LG649_09090</name>
</gene>
<dbReference type="Proteomes" id="UP001139199">
    <property type="component" value="Unassembled WGS sequence"/>
</dbReference>
<keyword evidence="1" id="KW-0808">Transferase</keyword>